<dbReference type="Proteomes" id="UP001341840">
    <property type="component" value="Unassembled WGS sequence"/>
</dbReference>
<protein>
    <submittedName>
        <fullName evidence="2">Uncharacterized protein</fullName>
    </submittedName>
</protein>
<gene>
    <name evidence="2" type="ORF">PIB30_098486</name>
</gene>
<feature type="non-terminal residue" evidence="2">
    <location>
        <position position="54"/>
    </location>
</feature>
<accession>A0ABU6YVG6</accession>
<proteinExistence type="predicted"/>
<dbReference type="EMBL" id="JASCZI010244182">
    <property type="protein sequence ID" value="MED6213961.1"/>
    <property type="molecule type" value="Genomic_DNA"/>
</dbReference>
<feature type="non-terminal residue" evidence="2">
    <location>
        <position position="1"/>
    </location>
</feature>
<keyword evidence="3" id="KW-1185">Reference proteome</keyword>
<feature type="region of interest" description="Disordered" evidence="1">
    <location>
        <begin position="1"/>
        <end position="25"/>
    </location>
</feature>
<evidence type="ECO:0000313" key="3">
    <source>
        <dbReference type="Proteomes" id="UP001341840"/>
    </source>
</evidence>
<name>A0ABU6YVG6_9FABA</name>
<sequence>RVRVNESLHGGGGGDHYSPTTSGGHNFHTGAPIDASFVATRSFFRPLCFYTTYE</sequence>
<evidence type="ECO:0000256" key="1">
    <source>
        <dbReference type="SAM" id="MobiDB-lite"/>
    </source>
</evidence>
<reference evidence="2 3" key="1">
    <citation type="journal article" date="2023" name="Plants (Basel)">
        <title>Bridging the Gap: Combining Genomics and Transcriptomics Approaches to Understand Stylosanthes scabra, an Orphan Legume from the Brazilian Caatinga.</title>
        <authorList>
            <person name="Ferreira-Neto J.R.C."/>
            <person name="da Silva M.D."/>
            <person name="Binneck E."/>
            <person name="de Melo N.F."/>
            <person name="da Silva R.H."/>
            <person name="de Melo A.L.T.M."/>
            <person name="Pandolfi V."/>
            <person name="Bustamante F.O."/>
            <person name="Brasileiro-Vidal A.C."/>
            <person name="Benko-Iseppon A.M."/>
        </authorList>
    </citation>
    <scope>NUCLEOTIDE SEQUENCE [LARGE SCALE GENOMIC DNA]</scope>
    <source>
        <tissue evidence="2">Leaves</tissue>
    </source>
</reference>
<evidence type="ECO:0000313" key="2">
    <source>
        <dbReference type="EMBL" id="MED6213961.1"/>
    </source>
</evidence>
<comment type="caution">
    <text evidence="2">The sequence shown here is derived from an EMBL/GenBank/DDBJ whole genome shotgun (WGS) entry which is preliminary data.</text>
</comment>
<organism evidence="2 3">
    <name type="scientific">Stylosanthes scabra</name>
    <dbReference type="NCBI Taxonomy" id="79078"/>
    <lineage>
        <taxon>Eukaryota</taxon>
        <taxon>Viridiplantae</taxon>
        <taxon>Streptophyta</taxon>
        <taxon>Embryophyta</taxon>
        <taxon>Tracheophyta</taxon>
        <taxon>Spermatophyta</taxon>
        <taxon>Magnoliopsida</taxon>
        <taxon>eudicotyledons</taxon>
        <taxon>Gunneridae</taxon>
        <taxon>Pentapetalae</taxon>
        <taxon>rosids</taxon>
        <taxon>fabids</taxon>
        <taxon>Fabales</taxon>
        <taxon>Fabaceae</taxon>
        <taxon>Papilionoideae</taxon>
        <taxon>50 kb inversion clade</taxon>
        <taxon>dalbergioids sensu lato</taxon>
        <taxon>Dalbergieae</taxon>
        <taxon>Pterocarpus clade</taxon>
        <taxon>Stylosanthes</taxon>
    </lineage>
</organism>